<name>A0ABD3XWC0_SINWO</name>
<dbReference type="PANTHER" id="PTHR14454">
    <property type="entry name" value="GRB2-ASSOCIATED AND REGULATOR OF MAPK PROTEIN FAMILY MEMBER"/>
    <property type="match status" value="1"/>
</dbReference>
<evidence type="ECO:0000313" key="2">
    <source>
        <dbReference type="EMBL" id="KAL3889402.1"/>
    </source>
</evidence>
<dbReference type="Gene3D" id="1.10.150.50">
    <property type="entry name" value="Transcription Factor, Ets-1"/>
    <property type="match status" value="1"/>
</dbReference>
<evidence type="ECO:0000259" key="1">
    <source>
        <dbReference type="PROSITE" id="PS50105"/>
    </source>
</evidence>
<dbReference type="AlphaFoldDB" id="A0ABD3XWC0"/>
<dbReference type="PANTHER" id="PTHR14454:SF11">
    <property type="entry name" value="SERRANO, ISOFORM F"/>
    <property type="match status" value="1"/>
</dbReference>
<dbReference type="CDD" id="cd09487">
    <property type="entry name" value="SAM_superfamily"/>
    <property type="match status" value="1"/>
</dbReference>
<reference evidence="2 3" key="1">
    <citation type="submission" date="2024-11" db="EMBL/GenBank/DDBJ databases">
        <title>Chromosome-level genome assembly of the freshwater bivalve Anodonta woodiana.</title>
        <authorList>
            <person name="Chen X."/>
        </authorList>
    </citation>
    <scope>NUCLEOTIDE SEQUENCE [LARGE SCALE GENOMIC DNA]</scope>
    <source>
        <strain evidence="2">MN2024</strain>
        <tissue evidence="2">Gills</tissue>
    </source>
</reference>
<dbReference type="Pfam" id="PF00536">
    <property type="entry name" value="SAM_1"/>
    <property type="match status" value="1"/>
</dbReference>
<feature type="domain" description="SAM" evidence="1">
    <location>
        <begin position="389"/>
        <end position="435"/>
    </location>
</feature>
<evidence type="ECO:0000313" key="3">
    <source>
        <dbReference type="Proteomes" id="UP001634394"/>
    </source>
</evidence>
<dbReference type="Proteomes" id="UP001634394">
    <property type="component" value="Unassembled WGS sequence"/>
</dbReference>
<keyword evidence="3" id="KW-1185">Reference proteome</keyword>
<gene>
    <name evidence="2" type="ORF">ACJMK2_001746</name>
</gene>
<dbReference type="InterPro" id="IPR052281">
    <property type="entry name" value="GAREM"/>
</dbReference>
<accession>A0ABD3XWC0</accession>
<dbReference type="InterPro" id="IPR001660">
    <property type="entry name" value="SAM"/>
</dbReference>
<protein>
    <recommendedName>
        <fullName evidence="1">SAM domain-containing protein</fullName>
    </recommendedName>
</protein>
<dbReference type="SUPFAM" id="SSF47769">
    <property type="entry name" value="SAM/Pointed domain"/>
    <property type="match status" value="1"/>
</dbReference>
<proteinExistence type="predicted"/>
<comment type="caution">
    <text evidence="2">The sequence shown here is derived from an EMBL/GenBank/DDBJ whole genome shotgun (WGS) entry which is preliminary data.</text>
</comment>
<dbReference type="InterPro" id="IPR013761">
    <property type="entry name" value="SAM/pointed_sf"/>
</dbReference>
<organism evidence="2 3">
    <name type="scientific">Sinanodonta woodiana</name>
    <name type="common">Chinese pond mussel</name>
    <name type="synonym">Anodonta woodiana</name>
    <dbReference type="NCBI Taxonomy" id="1069815"/>
    <lineage>
        <taxon>Eukaryota</taxon>
        <taxon>Metazoa</taxon>
        <taxon>Spiralia</taxon>
        <taxon>Lophotrochozoa</taxon>
        <taxon>Mollusca</taxon>
        <taxon>Bivalvia</taxon>
        <taxon>Autobranchia</taxon>
        <taxon>Heteroconchia</taxon>
        <taxon>Palaeoheterodonta</taxon>
        <taxon>Unionida</taxon>
        <taxon>Unionoidea</taxon>
        <taxon>Unionidae</taxon>
        <taxon>Unioninae</taxon>
        <taxon>Sinanodonta</taxon>
    </lineage>
</organism>
<dbReference type="PROSITE" id="PS50105">
    <property type="entry name" value="SAM_DOMAIN"/>
    <property type="match status" value="1"/>
</dbReference>
<dbReference type="EMBL" id="JBJQND010000001">
    <property type="protein sequence ID" value="KAL3889402.1"/>
    <property type="molecule type" value="Genomic_DNA"/>
</dbReference>
<sequence length="453" mass="51650">MSDVFEYDESKQMTLKELYKKHDKDFPLLIIIMEGYCGETHQETFETFQVLRIHCSTNQRRVVAKTAKDVSSFNYKFYSIPVDYRIMFKVVKGITSRGNMQTMAEILDENKLPVLVKLGCEGIREIKVGCSKYQAMTFGNLLITKEYIEHFYLCNCISSDLNMFTTSVLCALSENMSCCVITGFRNRPRSEFQAYLESLNKQLVENNVTFDKNQGFPEFAEFTIAERSMETGAGGAMSIYAPLVTLREVLPEYEEQPPPVPQRHVSKKTSEVGQDDLYEILDPNSQTPPPVYRSTRPQITSQMTAHALTIENNTRPQYINTAIAQAVVRPLHFADYTNRPLPPPPEKSQGLNPFEPVIINEPVASELPKATTQTNAENITEHEFHVRDMKINDVASALESLKLEKYKPLFESALVDGMILSQLKENDFQKDFGFTRIEAIRLTTFVRTGHIPK</sequence>